<reference evidence="1 2" key="1">
    <citation type="journal article" date="2014" name="BMC Genomics">
        <title>Unusual genome complexity in Lactobacillus salivarius JCM1046.</title>
        <authorList>
            <person name="Raftis E.J."/>
            <person name="Forde B.M."/>
            <person name="Claesson M.J."/>
            <person name="O'Toole P.W."/>
        </authorList>
    </citation>
    <scope>NUCLEOTIDE SEQUENCE [LARGE SCALE GENOMIC DNA]</scope>
    <source>
        <strain evidence="1 2">JCM1046</strain>
    </source>
</reference>
<accession>A0A089QGP1</accession>
<dbReference type="Proteomes" id="UP000029488">
    <property type="component" value="Chromosome"/>
</dbReference>
<dbReference type="EMBL" id="CP007646">
    <property type="protein sequence ID" value="AIR11008.1"/>
    <property type="molecule type" value="Genomic_DNA"/>
</dbReference>
<protein>
    <submittedName>
        <fullName evidence="1">Uncharacterized protein</fullName>
    </submittedName>
</protein>
<dbReference type="RefSeq" id="WP_044005187.1">
    <property type="nucleotide sequence ID" value="NZ_CP007646.1"/>
</dbReference>
<evidence type="ECO:0000313" key="2">
    <source>
        <dbReference type="Proteomes" id="UP000029488"/>
    </source>
</evidence>
<gene>
    <name evidence="1" type="ORF">LSJ_1348</name>
</gene>
<name>A0A089QGP1_9LACO</name>
<evidence type="ECO:0000313" key="1">
    <source>
        <dbReference type="EMBL" id="AIR11008.1"/>
    </source>
</evidence>
<organism evidence="1 2">
    <name type="scientific">Ligilactobacillus salivarius</name>
    <dbReference type="NCBI Taxonomy" id="1624"/>
    <lineage>
        <taxon>Bacteria</taxon>
        <taxon>Bacillati</taxon>
        <taxon>Bacillota</taxon>
        <taxon>Bacilli</taxon>
        <taxon>Lactobacillales</taxon>
        <taxon>Lactobacillaceae</taxon>
        <taxon>Ligilactobacillus</taxon>
    </lineage>
</organism>
<sequence>MSKTKNFVETLRELREACSQLNEAIADLNVTLEKINAEENGPEVEMPKRDVQADKELIRQKLAEKAAAGKTKEVRELLHQFKAEKLSDVDPKDYEELYYSIEALDYDESN</sequence>
<proteinExistence type="predicted"/>
<dbReference type="AlphaFoldDB" id="A0A089QGP1"/>
<dbReference type="KEGG" id="lsj:LSJ_1348"/>